<dbReference type="InterPro" id="IPR036206">
    <property type="entry name" value="ThiamineP_synth_sf"/>
</dbReference>
<organism evidence="1 2">
    <name type="scientific">Candidatus Reidiella endopervernicosa</name>
    <dbReference type="NCBI Taxonomy" id="2738883"/>
    <lineage>
        <taxon>Bacteria</taxon>
        <taxon>Pseudomonadati</taxon>
        <taxon>Pseudomonadota</taxon>
        <taxon>Gammaproteobacteria</taxon>
        <taxon>Candidatus Reidiella</taxon>
    </lineage>
</organism>
<keyword evidence="2" id="KW-1185">Reference proteome</keyword>
<name>A0A6N0HT09_9GAMM</name>
<evidence type="ECO:0000313" key="2">
    <source>
        <dbReference type="Proteomes" id="UP000509658"/>
    </source>
</evidence>
<dbReference type="KEGG" id="rev:HUE57_03770"/>
<sequence length="94" mass="10429">MTLPTHYLITPSPEDEAAFIEGVEKSLQAGTRLMQLKAKGYSEEAYASWPSGSLRWPQLHCKVLLTGEASLVEQWVPMACISIARRLSSANKDH</sequence>
<dbReference type="EMBL" id="CP054491">
    <property type="protein sequence ID" value="QKQ25513.1"/>
    <property type="molecule type" value="Genomic_DNA"/>
</dbReference>
<dbReference type="SUPFAM" id="SSF51391">
    <property type="entry name" value="Thiamin phosphate synthase"/>
    <property type="match status" value="1"/>
</dbReference>
<dbReference type="RefSeq" id="WP_174672740.1">
    <property type="nucleotide sequence ID" value="NZ_CP054491.1"/>
</dbReference>
<proteinExistence type="predicted"/>
<protein>
    <submittedName>
        <fullName evidence="1">Uncharacterized protein</fullName>
    </submittedName>
</protein>
<evidence type="ECO:0000313" key="1">
    <source>
        <dbReference type="EMBL" id="QKQ25513.1"/>
    </source>
</evidence>
<dbReference type="AlphaFoldDB" id="A0A6N0HT09"/>
<gene>
    <name evidence="1" type="ORF">HUE57_03770</name>
</gene>
<reference evidence="1 2" key="1">
    <citation type="submission" date="2020-05" db="EMBL/GenBank/DDBJ databases">
        <title>Horizontal transmission and recombination maintain forever young bacterial symbiont genomes.</title>
        <authorList>
            <person name="Russell S.L."/>
            <person name="Pepper-Tunick E."/>
            <person name="Svedberg J."/>
            <person name="Byrne A."/>
            <person name="Ruelas Castillo J."/>
            <person name="Vollmers C."/>
            <person name="Beinart R.A."/>
            <person name="Corbett-Detig R."/>
        </authorList>
    </citation>
    <scope>NUCLEOTIDE SEQUENCE [LARGE SCALE GENOMIC DNA]</scope>
    <source>
        <strain evidence="1">Santa_Monica_outfall</strain>
    </source>
</reference>
<accession>A0A6N0HT09</accession>
<dbReference type="Proteomes" id="UP000509658">
    <property type="component" value="Chromosome"/>
</dbReference>